<name>A0A7V4XSC2_9BACT</name>
<dbReference type="InterPro" id="IPR013783">
    <property type="entry name" value="Ig-like_fold"/>
</dbReference>
<dbReference type="PANTHER" id="PTHR46663:SF2">
    <property type="entry name" value="GGDEF DOMAIN-CONTAINING PROTEIN"/>
    <property type="match status" value="1"/>
</dbReference>
<accession>A0A7V4XSC2</accession>
<dbReference type="InterPro" id="IPR043128">
    <property type="entry name" value="Rev_trsase/Diguanyl_cyclase"/>
</dbReference>
<evidence type="ECO:0000259" key="3">
    <source>
        <dbReference type="PROSITE" id="PS50887"/>
    </source>
</evidence>
<dbReference type="InterPro" id="IPR011110">
    <property type="entry name" value="Reg_prop"/>
</dbReference>
<evidence type="ECO:0000313" key="4">
    <source>
        <dbReference type="EMBL" id="HGY94308.1"/>
    </source>
</evidence>
<dbReference type="Gene3D" id="3.30.70.270">
    <property type="match status" value="1"/>
</dbReference>
<dbReference type="AlphaFoldDB" id="A0A7V4XSC2"/>
<evidence type="ECO:0000256" key="1">
    <source>
        <dbReference type="SAM" id="Coils"/>
    </source>
</evidence>
<evidence type="ECO:0000256" key="2">
    <source>
        <dbReference type="SAM" id="Phobius"/>
    </source>
</evidence>
<dbReference type="GO" id="GO:0003824">
    <property type="term" value="F:catalytic activity"/>
    <property type="evidence" value="ECO:0007669"/>
    <property type="project" value="UniProtKB-ARBA"/>
</dbReference>
<keyword evidence="2" id="KW-1133">Transmembrane helix</keyword>
<dbReference type="SUPFAM" id="SSF55073">
    <property type="entry name" value="Nucleotide cyclase"/>
    <property type="match status" value="1"/>
</dbReference>
<feature type="coiled-coil region" evidence="1">
    <location>
        <begin position="850"/>
        <end position="884"/>
    </location>
</feature>
<feature type="transmembrane region" description="Helical" evidence="2">
    <location>
        <begin position="821"/>
        <end position="841"/>
    </location>
</feature>
<reference evidence="4" key="1">
    <citation type="journal article" date="2020" name="mSystems">
        <title>Genome- and Community-Level Interaction Insights into Carbon Utilization and Element Cycling Functions of Hydrothermarchaeota in Hydrothermal Sediment.</title>
        <authorList>
            <person name="Zhou Z."/>
            <person name="Liu Y."/>
            <person name="Xu W."/>
            <person name="Pan J."/>
            <person name="Luo Z.H."/>
            <person name="Li M."/>
        </authorList>
    </citation>
    <scope>NUCLEOTIDE SEQUENCE [LARGE SCALE GENOMIC DNA]</scope>
    <source>
        <strain evidence="4">SpSt-855</strain>
    </source>
</reference>
<dbReference type="Gene3D" id="2.130.10.10">
    <property type="entry name" value="YVTN repeat-like/Quinoprotein amine dehydrogenase"/>
    <property type="match status" value="4"/>
</dbReference>
<dbReference type="Pfam" id="PF07494">
    <property type="entry name" value="Reg_prop"/>
    <property type="match status" value="2"/>
</dbReference>
<dbReference type="Pfam" id="PF07495">
    <property type="entry name" value="Y_Y_Y"/>
    <property type="match status" value="1"/>
</dbReference>
<dbReference type="InterPro" id="IPR052163">
    <property type="entry name" value="DGC-Regulatory_Protein"/>
</dbReference>
<keyword evidence="2" id="KW-0472">Membrane</keyword>
<proteinExistence type="predicted"/>
<dbReference type="SUPFAM" id="SSF63829">
    <property type="entry name" value="Calcium-dependent phosphotriesterase"/>
    <property type="match status" value="3"/>
</dbReference>
<feature type="domain" description="GGDEF" evidence="3">
    <location>
        <begin position="913"/>
        <end position="1046"/>
    </location>
</feature>
<dbReference type="PANTHER" id="PTHR46663">
    <property type="entry name" value="DIGUANYLATE CYCLASE DGCT-RELATED"/>
    <property type="match status" value="1"/>
</dbReference>
<protein>
    <submittedName>
        <fullName evidence="4">GGDEF domain-containing protein</fullName>
    </submittedName>
</protein>
<dbReference type="Gene3D" id="2.60.40.10">
    <property type="entry name" value="Immunoglobulins"/>
    <property type="match status" value="1"/>
</dbReference>
<dbReference type="InterPro" id="IPR011123">
    <property type="entry name" value="Y_Y_Y"/>
</dbReference>
<dbReference type="InterPro" id="IPR015943">
    <property type="entry name" value="WD40/YVTN_repeat-like_dom_sf"/>
</dbReference>
<dbReference type="SMART" id="SM00267">
    <property type="entry name" value="GGDEF"/>
    <property type="match status" value="1"/>
</dbReference>
<keyword evidence="1" id="KW-0175">Coiled coil</keyword>
<gene>
    <name evidence="4" type="ORF">ENW50_06440</name>
</gene>
<dbReference type="InterPro" id="IPR029787">
    <property type="entry name" value="Nucleotide_cyclase"/>
</dbReference>
<keyword evidence="2" id="KW-0812">Transmembrane</keyword>
<dbReference type="Pfam" id="PF00990">
    <property type="entry name" value="GGDEF"/>
    <property type="match status" value="1"/>
</dbReference>
<dbReference type="InterPro" id="IPR000160">
    <property type="entry name" value="GGDEF_dom"/>
</dbReference>
<dbReference type="CDD" id="cd01949">
    <property type="entry name" value="GGDEF"/>
    <property type="match status" value="1"/>
</dbReference>
<dbReference type="PROSITE" id="PS50887">
    <property type="entry name" value="GGDEF"/>
    <property type="match status" value="1"/>
</dbReference>
<dbReference type="FunFam" id="3.30.70.270:FF:000001">
    <property type="entry name" value="Diguanylate cyclase domain protein"/>
    <property type="match status" value="1"/>
</dbReference>
<comment type="caution">
    <text evidence="4">The sequence shown here is derived from an EMBL/GenBank/DDBJ whole genome shotgun (WGS) entry which is preliminary data.</text>
</comment>
<dbReference type="EMBL" id="DTKL01000038">
    <property type="protein sequence ID" value="HGY94308.1"/>
    <property type="molecule type" value="Genomic_DNA"/>
</dbReference>
<organism evidence="4">
    <name type="scientific">Acidobacterium capsulatum</name>
    <dbReference type="NCBI Taxonomy" id="33075"/>
    <lineage>
        <taxon>Bacteria</taxon>
        <taxon>Pseudomonadati</taxon>
        <taxon>Acidobacteriota</taxon>
        <taxon>Terriglobia</taxon>
        <taxon>Terriglobales</taxon>
        <taxon>Acidobacteriaceae</taxon>
        <taxon>Acidobacterium</taxon>
    </lineage>
</organism>
<sequence>MANASLPHSRIQRQSRTAASGNTACRAVSEVSLLIGLLLLCLLPAVSHAQAPPRHADVVFENLDRSQGLPSPVIQAMAQDSHGFLWIGTGSGLSRWDGYHFRNYSFAVDVPGSLPDNDVYSLYTAPSGTLWIGTRSRGLARYEPQADRFQTFLPPGKDANNNAPAVYAIVSTGKNRLLIGTRVGLDELNPTTGSFTPVLLHGAAGRIAVVSLIRAPSGRIWAGTSQGIFLSDSSGRNFQQQRIFGGKQPGVWRLLLDRKGRLWIGTIAGAYLLRPFATEAVALHESGPGPSLLDQEAIDAICEPMPGIIWFGTFGQGIVAVDAATLETHRITHDAAFPTSLPSNTVVTLLTDQAGATWVGTTNGVGRTDPGNGIDTFFGATGTSSRSARIPDSGITSISPERDGHFWLGLNENGIALVALKGNTLQTIRHIAAGLKAPLPPGQVNAITTSDDHVFIGTSNWVYRASLDGNHLTALPQPKESGIRVDALVYENDGLRENGTLWIGSHHGLWREDFSGPSSNAPLRAPVAIPLTDLEITVLARGTGHALWVGTAHELFRYDTNTHQAIRIPVDPSNPDALPAPVTSLLLDREHRVWATTWGGGVCVLTDAGHQHYKIRRLLHGLPNANTDAVLQAPDGKLWVSTDDGFAIINPHNYSIHALRQADGIAIPAYWVKSGANTADGRLIYGGDGGLTVIRPAQVRVSAPAAPVVVTDVQVEAKHYPPDAFNSTSSPMLNVSQNANRIAIEFASLDYSGATSNRYEYKLEGFDEDWVKTTARRRVASYTNLPPGDYVLELRGSNHNGVWGKVRTLRIHVMPAWYQTIWMKLGALLLLLLLLTGCYRLSTAYMRARQRELERRVELRTAELQKITEELQESRRQLEQIAHTDPLTGLPNRRMFSEHFRRLLATSRRQQKRSFTLILFDLDKFKDINDNYGHDAGDEWLKTVAERIRSMVRQSDCFARVGGDEFALLVADPINGHGIRTLCEALATSVREPLLMGQTPLKTTFSIGVASYPKDGDDEIALFKSADIALYRAKRAGGNCWYSYSPAEVENPQI</sequence>
<dbReference type="NCBIfam" id="TIGR00254">
    <property type="entry name" value="GGDEF"/>
    <property type="match status" value="1"/>
</dbReference>